<reference evidence="2" key="1">
    <citation type="journal article" date="2023" name="Int. J. Syst. Evol. Microbiol.">
        <title>&lt;i&gt;Holtiella tumoricola&lt;/i&gt; gen. nov. sp. nov., isolated from a human clinical sample.</title>
        <authorList>
            <person name="Allen-Vercoe E."/>
            <person name="Daigneault M.C."/>
            <person name="Vancuren S.J."/>
            <person name="Cochrane K."/>
            <person name="O'Neal L.L."/>
            <person name="Sankaranarayanan K."/>
            <person name="Lawson P.A."/>
        </authorList>
    </citation>
    <scope>NUCLEOTIDE SEQUENCE</scope>
    <source>
        <strain evidence="2">CC70A</strain>
    </source>
</reference>
<feature type="non-terminal residue" evidence="2">
    <location>
        <position position="1"/>
    </location>
</feature>
<dbReference type="PANTHER" id="PTHR36933">
    <property type="entry name" value="SLL0788 PROTEIN"/>
    <property type="match status" value="1"/>
</dbReference>
<sequence length="201" mass="22614">ENTKPMPAPTPNCKQTGYYKAFEKAMAGYEETTSKLQPSGFVDIDFLEEMIPHHELGISMAENILKTAKNDEVKAIATSIVESQKAQVGQMTKLEEKLKTKNCKCDKNNSCANEEEAKYLAKYKEINESMIKKMKALVATCNDDADFIAEMIPHHEGAVEMAQNILEYSHNRAVKKIAKNIVKEQQAQIKQMQTLLATLQK</sequence>
<protein>
    <submittedName>
        <fullName evidence="2">DUF305 domain-containing protein</fullName>
    </submittedName>
</protein>
<evidence type="ECO:0000313" key="2">
    <source>
        <dbReference type="EMBL" id="MDA3729982.1"/>
    </source>
</evidence>
<dbReference type="InterPro" id="IPR012347">
    <property type="entry name" value="Ferritin-like"/>
</dbReference>
<dbReference type="InterPro" id="IPR005183">
    <property type="entry name" value="DUF305_CopM-like"/>
</dbReference>
<dbReference type="Pfam" id="PF03713">
    <property type="entry name" value="DUF305"/>
    <property type="match status" value="1"/>
</dbReference>
<name>A0AA42DJ97_9FIRM</name>
<proteinExistence type="predicted"/>
<dbReference type="RefSeq" id="WP_271010740.1">
    <property type="nucleotide sequence ID" value="NZ_JAQIFT010000004.1"/>
</dbReference>
<dbReference type="Gene3D" id="1.20.1260.10">
    <property type="match status" value="1"/>
</dbReference>
<accession>A0AA42DJ97</accession>
<organism evidence="2 3">
    <name type="scientific">Holtiella tumoricola</name>
    <dbReference type="NCBI Taxonomy" id="3018743"/>
    <lineage>
        <taxon>Bacteria</taxon>
        <taxon>Bacillati</taxon>
        <taxon>Bacillota</taxon>
        <taxon>Clostridia</taxon>
        <taxon>Lachnospirales</taxon>
        <taxon>Cellulosilyticaceae</taxon>
        <taxon>Holtiella</taxon>
    </lineage>
</organism>
<keyword evidence="3" id="KW-1185">Reference proteome</keyword>
<dbReference type="AlphaFoldDB" id="A0AA42DJ97"/>
<comment type="caution">
    <text evidence="2">The sequence shown here is derived from an EMBL/GenBank/DDBJ whole genome shotgun (WGS) entry which is preliminary data.</text>
</comment>
<dbReference type="EMBL" id="JAQIFT010000004">
    <property type="protein sequence ID" value="MDA3729982.1"/>
    <property type="molecule type" value="Genomic_DNA"/>
</dbReference>
<gene>
    <name evidence="2" type="ORF">PBV87_00445</name>
</gene>
<dbReference type="Proteomes" id="UP001169242">
    <property type="component" value="Unassembled WGS sequence"/>
</dbReference>
<dbReference type="PANTHER" id="PTHR36933:SF1">
    <property type="entry name" value="SLL0788 PROTEIN"/>
    <property type="match status" value="1"/>
</dbReference>
<feature type="domain" description="DUF305" evidence="1">
    <location>
        <begin position="43"/>
        <end position="196"/>
    </location>
</feature>
<evidence type="ECO:0000313" key="3">
    <source>
        <dbReference type="Proteomes" id="UP001169242"/>
    </source>
</evidence>
<evidence type="ECO:0000259" key="1">
    <source>
        <dbReference type="Pfam" id="PF03713"/>
    </source>
</evidence>